<dbReference type="PANTHER" id="PTHR43311">
    <property type="entry name" value="GLUTAMATE--TRNA LIGASE"/>
    <property type="match status" value="1"/>
</dbReference>
<dbReference type="GO" id="GO:0005524">
    <property type="term" value="F:ATP binding"/>
    <property type="evidence" value="ECO:0007669"/>
    <property type="project" value="UniProtKB-KW"/>
</dbReference>
<organism evidence="6 7">
    <name type="scientific">Photobacterium aphoticum</name>
    <dbReference type="NCBI Taxonomy" id="754436"/>
    <lineage>
        <taxon>Bacteria</taxon>
        <taxon>Pseudomonadati</taxon>
        <taxon>Pseudomonadota</taxon>
        <taxon>Gammaproteobacteria</taxon>
        <taxon>Vibrionales</taxon>
        <taxon>Vibrionaceae</taxon>
        <taxon>Photobacterium</taxon>
    </lineage>
</organism>
<feature type="domain" description="Glutamyl/glutaminyl-tRNA synthetase class Ib catalytic" evidence="5">
    <location>
        <begin position="2"/>
        <end position="37"/>
    </location>
</feature>
<protein>
    <submittedName>
        <fullName evidence="6">Glutamyl-tRNA synthetase</fullName>
        <ecNumber evidence="6">6.1.1.17</ecNumber>
    </submittedName>
</protein>
<dbReference type="Proteomes" id="UP000029227">
    <property type="component" value="Unassembled WGS sequence"/>
</dbReference>
<evidence type="ECO:0000256" key="4">
    <source>
        <dbReference type="ARBA" id="ARBA00023146"/>
    </source>
</evidence>
<evidence type="ECO:0000259" key="5">
    <source>
        <dbReference type="Pfam" id="PF00749"/>
    </source>
</evidence>
<dbReference type="EC" id="6.1.1.17" evidence="6"/>
<dbReference type="PANTHER" id="PTHR43311:SF2">
    <property type="entry name" value="GLUTAMATE--TRNA LIGASE, MITOCHONDRIAL-RELATED"/>
    <property type="match status" value="1"/>
</dbReference>
<sequence length="43" mass="5012">MGGEFVLRIEDTDLERSTQEAIDAIMEGMEWLELNWTRSLLPD</sequence>
<dbReference type="GO" id="GO:0004818">
    <property type="term" value="F:glutamate-tRNA ligase activity"/>
    <property type="evidence" value="ECO:0007669"/>
    <property type="project" value="UniProtKB-EC"/>
</dbReference>
<dbReference type="InterPro" id="IPR020058">
    <property type="entry name" value="Glu/Gln-tRNA-synth_Ib_cat-dom"/>
</dbReference>
<proteinExistence type="predicted"/>
<keyword evidence="4 6" id="KW-0030">Aminoacyl-tRNA synthetase</keyword>
<comment type="caution">
    <text evidence="6">The sequence shown here is derived from an EMBL/GenBank/DDBJ whole genome shotgun (WGS) entry which is preliminary data.</text>
</comment>
<evidence type="ECO:0000313" key="6">
    <source>
        <dbReference type="EMBL" id="GAL06852.1"/>
    </source>
</evidence>
<dbReference type="Gene3D" id="3.40.50.620">
    <property type="entry name" value="HUPs"/>
    <property type="match status" value="1"/>
</dbReference>
<dbReference type="EMBL" id="BBMN01000013">
    <property type="protein sequence ID" value="GAL06852.1"/>
    <property type="molecule type" value="Genomic_DNA"/>
</dbReference>
<evidence type="ECO:0000313" key="7">
    <source>
        <dbReference type="Proteomes" id="UP000029227"/>
    </source>
</evidence>
<dbReference type="InterPro" id="IPR049940">
    <property type="entry name" value="GluQ/Sye"/>
</dbReference>
<name>A0A090RH19_9GAMM</name>
<keyword evidence="1 6" id="KW-0436">Ligase</keyword>
<dbReference type="SUPFAM" id="SSF52374">
    <property type="entry name" value="Nucleotidylyl transferase"/>
    <property type="match status" value="1"/>
</dbReference>
<accession>A0A090RH19</accession>
<keyword evidence="2" id="KW-0547">Nucleotide-binding</keyword>
<dbReference type="eggNOG" id="COG0008">
    <property type="taxonomic scope" value="Bacteria"/>
</dbReference>
<keyword evidence="3" id="KW-0067">ATP-binding</keyword>
<dbReference type="GO" id="GO:0005829">
    <property type="term" value="C:cytosol"/>
    <property type="evidence" value="ECO:0007669"/>
    <property type="project" value="TreeGrafter"/>
</dbReference>
<evidence type="ECO:0000256" key="1">
    <source>
        <dbReference type="ARBA" id="ARBA00022598"/>
    </source>
</evidence>
<dbReference type="InterPro" id="IPR014729">
    <property type="entry name" value="Rossmann-like_a/b/a_fold"/>
</dbReference>
<dbReference type="Pfam" id="PF00749">
    <property type="entry name" value="tRNA-synt_1c"/>
    <property type="match status" value="1"/>
</dbReference>
<evidence type="ECO:0000256" key="2">
    <source>
        <dbReference type="ARBA" id="ARBA00022741"/>
    </source>
</evidence>
<dbReference type="AlphaFoldDB" id="A0A090RH19"/>
<evidence type="ECO:0000256" key="3">
    <source>
        <dbReference type="ARBA" id="ARBA00022840"/>
    </source>
</evidence>
<reference evidence="6 7" key="1">
    <citation type="journal article" date="2014" name="Genome Announc.">
        <title>Draft Genome Sequences of Two Vibrionaceae Species, Vibrio ponticus C121 and Photobacterium aphoticum C119, Isolated as Coral Reef Microbiota.</title>
        <authorList>
            <person name="Al-saari N."/>
            <person name="Meirelles P.M."/>
            <person name="Mino S."/>
            <person name="Suda W."/>
            <person name="Oshima K."/>
            <person name="Hattori M."/>
            <person name="Ohkuma M."/>
            <person name="Thompson F.L."/>
            <person name="Gomez-Gil B."/>
            <person name="Sawabe T."/>
            <person name="Sawabe T."/>
        </authorList>
    </citation>
    <scope>NUCLEOTIDE SEQUENCE [LARGE SCALE GENOMIC DNA]</scope>
    <source>
        <strain evidence="6 7">JCM 19237</strain>
    </source>
</reference>
<dbReference type="GO" id="GO:0006424">
    <property type="term" value="P:glutamyl-tRNA aminoacylation"/>
    <property type="evidence" value="ECO:0007669"/>
    <property type="project" value="TreeGrafter"/>
</dbReference>
<gene>
    <name evidence="6" type="ORF">JCM19237_3918</name>
</gene>
<dbReference type="STRING" id="754436.JCM19237_3918"/>